<evidence type="ECO:0000313" key="2">
    <source>
        <dbReference type="Proteomes" id="UP000305778"/>
    </source>
</evidence>
<sequence length="76" mass="7812">MADCSEKTCRPGAATVEAVAGVLDGAGFHPSEAIAAFAWPMLLQAGGLAQLTGGRLALTEPAGTRLVPPRRPEARR</sequence>
<name>A0A4U0S1F9_9ACTN</name>
<dbReference type="AlphaFoldDB" id="A0A4U0S1F9"/>
<protein>
    <submittedName>
        <fullName evidence="1">Uncharacterized protein</fullName>
    </submittedName>
</protein>
<dbReference type="EMBL" id="SUMC01000078">
    <property type="protein sequence ID" value="TKA00881.1"/>
    <property type="molecule type" value="Genomic_DNA"/>
</dbReference>
<organism evidence="1 2">
    <name type="scientific">Actinacidiphila oryziradicis</name>
    <dbReference type="NCBI Taxonomy" id="2571141"/>
    <lineage>
        <taxon>Bacteria</taxon>
        <taxon>Bacillati</taxon>
        <taxon>Actinomycetota</taxon>
        <taxon>Actinomycetes</taxon>
        <taxon>Kitasatosporales</taxon>
        <taxon>Streptomycetaceae</taxon>
        <taxon>Actinacidiphila</taxon>
    </lineage>
</organism>
<dbReference type="OrthoDB" id="443235at2"/>
<evidence type="ECO:0000313" key="1">
    <source>
        <dbReference type="EMBL" id="TKA00881.1"/>
    </source>
</evidence>
<keyword evidence="2" id="KW-1185">Reference proteome</keyword>
<proteinExistence type="predicted"/>
<reference evidence="1 2" key="1">
    <citation type="submission" date="2019-04" db="EMBL/GenBank/DDBJ databases">
        <title>Streptomyces oryziradicis sp. nov., a novel actinomycete isolated from rhizosphere soil of rice (Oryza sativa L.).</title>
        <authorList>
            <person name="Li C."/>
        </authorList>
    </citation>
    <scope>NUCLEOTIDE SEQUENCE [LARGE SCALE GENOMIC DNA]</scope>
    <source>
        <strain evidence="1 2">NEAU-C40</strain>
    </source>
</reference>
<dbReference type="Proteomes" id="UP000305778">
    <property type="component" value="Unassembled WGS sequence"/>
</dbReference>
<comment type="caution">
    <text evidence="1">The sequence shown here is derived from an EMBL/GenBank/DDBJ whole genome shotgun (WGS) entry which is preliminary data.</text>
</comment>
<accession>A0A4U0S1F9</accession>
<gene>
    <name evidence="1" type="ORF">FCI23_41645</name>
</gene>